<gene>
    <name evidence="8" type="ORF">PAAG_07503</name>
</gene>
<dbReference type="SUPFAM" id="SSF69593">
    <property type="entry name" value="Glycerol-3-phosphate (1)-acyltransferase"/>
    <property type="match status" value="1"/>
</dbReference>
<keyword evidence="2 4" id="KW-0808">Transferase</keyword>
<dbReference type="STRING" id="502779.C1H9R2"/>
<sequence length="303" mass="33228">MAILSYVLTGITSYIAVTVSLFGLSLKVPRAGFFARCLASYACLIACASYGVVASFLLRLTGYGGLSQWTVARAFKWTMRLCTGSHFEIVSGAEYLKTRPAVFISNHQTELDVLLLGASFPQYCSVTAKKSLSHVPVLGWFMTLSGTVFIDRANRETALKAFDGAAEHMRSERQSVFIFPEGTRSYSDQPILLPFKKGAFHLAVKAGVDIVPIVAENYAHVLDVKKMRFEAGEIRVKVLPPISTKNLQSSDVDELTKKTRDSMLEVIQEMYKTRQARLVDSSSSSSATSIQMPAHASSTAIET</sequence>
<reference evidence="8 9" key="1">
    <citation type="journal article" date="2011" name="PLoS Genet.">
        <title>Comparative genomic analysis of human fungal pathogens causing paracoccidioidomycosis.</title>
        <authorList>
            <person name="Desjardins C.A."/>
            <person name="Champion M.D."/>
            <person name="Holder J.W."/>
            <person name="Muszewska A."/>
            <person name="Goldberg J."/>
            <person name="Bailao A.M."/>
            <person name="Brigido M.M."/>
            <person name="Ferreira M.E."/>
            <person name="Garcia A.M."/>
            <person name="Grynberg M."/>
            <person name="Gujja S."/>
            <person name="Heiman D.I."/>
            <person name="Henn M.R."/>
            <person name="Kodira C.D."/>
            <person name="Leon-Narvaez H."/>
            <person name="Longo L.V."/>
            <person name="Ma L.J."/>
            <person name="Malavazi I."/>
            <person name="Matsuo A.L."/>
            <person name="Morais F.V."/>
            <person name="Pereira M."/>
            <person name="Rodriguez-Brito S."/>
            <person name="Sakthikumar S."/>
            <person name="Salem-Izacc S.M."/>
            <person name="Sykes S.M."/>
            <person name="Teixeira M.M."/>
            <person name="Vallejo M.C."/>
            <person name="Walter M.E."/>
            <person name="Yandava C."/>
            <person name="Young S."/>
            <person name="Zeng Q."/>
            <person name="Zucker J."/>
            <person name="Felipe M.S."/>
            <person name="Goldman G.H."/>
            <person name="Haas B.J."/>
            <person name="McEwen J.G."/>
            <person name="Nino-Vega G."/>
            <person name="Puccia R."/>
            <person name="San-Blas G."/>
            <person name="Soares C.M."/>
            <person name="Birren B.W."/>
            <person name="Cuomo C.A."/>
        </authorList>
    </citation>
    <scope>NUCLEOTIDE SEQUENCE [LARGE SCALE GENOMIC DNA]</scope>
    <source>
        <strain evidence="9">ATCC MYA-826 / Pb01</strain>
    </source>
</reference>
<dbReference type="Proteomes" id="UP000002059">
    <property type="component" value="Partially assembled WGS sequence"/>
</dbReference>
<dbReference type="RefSeq" id="XP_002790644.1">
    <property type="nucleotide sequence ID" value="XM_002790598.1"/>
</dbReference>
<feature type="region of interest" description="Disordered" evidence="5">
    <location>
        <begin position="282"/>
        <end position="303"/>
    </location>
</feature>
<organism evidence="8 9">
    <name type="scientific">Paracoccidioides lutzii (strain ATCC MYA-826 / Pb01)</name>
    <name type="common">Paracoccidioides brasiliensis</name>
    <dbReference type="NCBI Taxonomy" id="502779"/>
    <lineage>
        <taxon>Eukaryota</taxon>
        <taxon>Fungi</taxon>
        <taxon>Dikarya</taxon>
        <taxon>Ascomycota</taxon>
        <taxon>Pezizomycotina</taxon>
        <taxon>Eurotiomycetes</taxon>
        <taxon>Eurotiomycetidae</taxon>
        <taxon>Onygenales</taxon>
        <taxon>Ajellomycetaceae</taxon>
        <taxon>Paracoccidioides</taxon>
    </lineage>
</organism>
<dbReference type="NCBIfam" id="TIGR00530">
    <property type="entry name" value="AGP_acyltrn"/>
    <property type="match status" value="1"/>
</dbReference>
<name>C1H9R2_PARBA</name>
<dbReference type="EC" id="2.3.1.51" evidence="4"/>
<comment type="similarity">
    <text evidence="1 4">Belongs to the 1-acyl-sn-glycerol-3-phosphate acyltransferase family.</text>
</comment>
<feature type="domain" description="Phospholipid/glycerol acyltransferase" evidence="7">
    <location>
        <begin position="101"/>
        <end position="218"/>
    </location>
</feature>
<dbReference type="GO" id="GO:0005783">
    <property type="term" value="C:endoplasmic reticulum"/>
    <property type="evidence" value="ECO:0007669"/>
    <property type="project" value="TreeGrafter"/>
</dbReference>
<dbReference type="Pfam" id="PF01553">
    <property type="entry name" value="Acyltransferase"/>
    <property type="match status" value="1"/>
</dbReference>
<dbReference type="CDD" id="cd07989">
    <property type="entry name" value="LPLAT_AGPAT-like"/>
    <property type="match status" value="1"/>
</dbReference>
<keyword evidence="6" id="KW-0812">Transmembrane</keyword>
<keyword evidence="6" id="KW-0472">Membrane</keyword>
<keyword evidence="6" id="KW-1133">Transmembrane helix</keyword>
<keyword evidence="4" id="KW-1208">Phospholipid metabolism</keyword>
<evidence type="ECO:0000256" key="2">
    <source>
        <dbReference type="ARBA" id="ARBA00022679"/>
    </source>
</evidence>
<dbReference type="OrthoDB" id="202234at2759"/>
<keyword evidence="9" id="KW-1185">Reference proteome</keyword>
<keyword evidence="3 4" id="KW-0012">Acyltransferase</keyword>
<dbReference type="PANTHER" id="PTHR10434:SF11">
    <property type="entry name" value="1-ACYL-SN-GLYCEROL-3-PHOSPHATE ACYLTRANSFERASE"/>
    <property type="match status" value="1"/>
</dbReference>
<accession>C1H9R2</accession>
<dbReference type="PANTHER" id="PTHR10434">
    <property type="entry name" value="1-ACYL-SN-GLYCEROL-3-PHOSPHATE ACYLTRANSFERASE"/>
    <property type="match status" value="1"/>
</dbReference>
<feature type="transmembrane region" description="Helical" evidence="6">
    <location>
        <begin position="6"/>
        <end position="26"/>
    </location>
</feature>
<keyword evidence="4" id="KW-0443">Lipid metabolism</keyword>
<dbReference type="VEuPathDB" id="FungiDB:PAAG_07503"/>
<dbReference type="InterPro" id="IPR002123">
    <property type="entry name" value="Plipid/glycerol_acylTrfase"/>
</dbReference>
<dbReference type="KEGG" id="pbl:PAAG_07503"/>
<dbReference type="GO" id="GO:0006654">
    <property type="term" value="P:phosphatidic acid biosynthetic process"/>
    <property type="evidence" value="ECO:0007669"/>
    <property type="project" value="TreeGrafter"/>
</dbReference>
<protein>
    <recommendedName>
        <fullName evidence="4">1-acyl-sn-glycerol-3-phosphate acyltransferase</fullName>
        <ecNumber evidence="4">2.3.1.51</ecNumber>
    </recommendedName>
</protein>
<evidence type="ECO:0000313" key="8">
    <source>
        <dbReference type="EMBL" id="EEH37085.1"/>
    </source>
</evidence>
<dbReference type="HOGENOM" id="CLU_027938_10_0_1"/>
<evidence type="ECO:0000256" key="3">
    <source>
        <dbReference type="ARBA" id="ARBA00023315"/>
    </source>
</evidence>
<comment type="domain">
    <text evidence="4">The HXXXXD motif is essential for acyltransferase activity and may constitute the binding site for the phosphate moiety of the glycerol-3-phosphate.</text>
</comment>
<dbReference type="InterPro" id="IPR004552">
    <property type="entry name" value="AGP_acyltrans"/>
</dbReference>
<dbReference type="GO" id="GO:0016020">
    <property type="term" value="C:membrane"/>
    <property type="evidence" value="ECO:0007669"/>
    <property type="project" value="InterPro"/>
</dbReference>
<dbReference type="SMART" id="SM00563">
    <property type="entry name" value="PlsC"/>
    <property type="match status" value="1"/>
</dbReference>
<feature type="compositionally biased region" description="Polar residues" evidence="5">
    <location>
        <begin position="287"/>
        <end position="303"/>
    </location>
</feature>
<comment type="catalytic activity">
    <reaction evidence="4">
        <text>a 1-acyl-sn-glycero-3-phosphate + an acyl-CoA = a 1,2-diacyl-sn-glycero-3-phosphate + CoA</text>
        <dbReference type="Rhea" id="RHEA:19709"/>
        <dbReference type="ChEBI" id="CHEBI:57287"/>
        <dbReference type="ChEBI" id="CHEBI:57970"/>
        <dbReference type="ChEBI" id="CHEBI:58342"/>
        <dbReference type="ChEBI" id="CHEBI:58608"/>
        <dbReference type="EC" id="2.3.1.51"/>
    </reaction>
</comment>
<dbReference type="EMBL" id="KN294015">
    <property type="protein sequence ID" value="EEH37085.1"/>
    <property type="molecule type" value="Genomic_DNA"/>
</dbReference>
<dbReference type="GeneID" id="9093851"/>
<evidence type="ECO:0000256" key="6">
    <source>
        <dbReference type="SAM" id="Phobius"/>
    </source>
</evidence>
<dbReference type="eggNOG" id="KOG2848">
    <property type="taxonomic scope" value="Eukaryota"/>
</dbReference>
<dbReference type="OMA" id="LLYQWSM"/>
<proteinExistence type="inferred from homology"/>
<keyword evidence="4" id="KW-0444">Lipid biosynthesis</keyword>
<dbReference type="AlphaFoldDB" id="C1H9R2"/>
<keyword evidence="4" id="KW-0594">Phospholipid biosynthesis</keyword>
<evidence type="ECO:0000313" key="9">
    <source>
        <dbReference type="Proteomes" id="UP000002059"/>
    </source>
</evidence>
<evidence type="ECO:0000259" key="7">
    <source>
        <dbReference type="SMART" id="SM00563"/>
    </source>
</evidence>
<evidence type="ECO:0000256" key="4">
    <source>
        <dbReference type="RuleBase" id="RU361267"/>
    </source>
</evidence>
<evidence type="ECO:0000256" key="1">
    <source>
        <dbReference type="ARBA" id="ARBA00008655"/>
    </source>
</evidence>
<feature type="transmembrane region" description="Helical" evidence="6">
    <location>
        <begin position="38"/>
        <end position="58"/>
    </location>
</feature>
<evidence type="ECO:0000256" key="5">
    <source>
        <dbReference type="SAM" id="MobiDB-lite"/>
    </source>
</evidence>
<dbReference type="GO" id="GO:0003841">
    <property type="term" value="F:1-acylglycerol-3-phosphate O-acyltransferase activity"/>
    <property type="evidence" value="ECO:0007669"/>
    <property type="project" value="UniProtKB-UniRule"/>
</dbReference>